<dbReference type="GO" id="GO:0000049">
    <property type="term" value="F:tRNA binding"/>
    <property type="evidence" value="ECO:0007669"/>
    <property type="project" value="TreeGrafter"/>
</dbReference>
<keyword evidence="4 11" id="KW-0548">Nucleotidyltransferase</keyword>
<evidence type="ECO:0000256" key="5">
    <source>
        <dbReference type="ARBA" id="ARBA00022723"/>
    </source>
</evidence>
<evidence type="ECO:0000256" key="4">
    <source>
        <dbReference type="ARBA" id="ARBA00022695"/>
    </source>
</evidence>
<evidence type="ECO:0000256" key="3">
    <source>
        <dbReference type="ARBA" id="ARBA00022694"/>
    </source>
</evidence>
<dbReference type="InterPro" id="IPR032828">
    <property type="entry name" value="PolyA_RNA-bd"/>
</dbReference>
<dbReference type="EMBL" id="ADZX01000365">
    <property type="protein sequence ID" value="EFK97038.1"/>
    <property type="molecule type" value="Genomic_DNA"/>
</dbReference>
<dbReference type="GO" id="GO:0004810">
    <property type="term" value="F:CCA tRNA nucleotidyltransferase activity"/>
    <property type="evidence" value="ECO:0007669"/>
    <property type="project" value="UniProtKB-EC"/>
</dbReference>
<comment type="cofactor">
    <cofactor evidence="1">
        <name>Mg(2+)</name>
        <dbReference type="ChEBI" id="CHEBI:18420"/>
    </cofactor>
</comment>
<keyword evidence="6" id="KW-0547">Nucleotide-binding</keyword>
<evidence type="ECO:0000259" key="9">
    <source>
        <dbReference type="Pfam" id="PF01966"/>
    </source>
</evidence>
<dbReference type="CDD" id="cd05398">
    <property type="entry name" value="NT_ClassII-CCAase"/>
    <property type="match status" value="1"/>
</dbReference>
<protein>
    <submittedName>
        <fullName evidence="11">tRNA adenylyl-/cytidylyl-transferase</fullName>
        <ecNumber evidence="11">2.7.7.72</ecNumber>
    </submittedName>
</protein>
<dbReference type="SUPFAM" id="SSF81301">
    <property type="entry name" value="Nucleotidyltransferase"/>
    <property type="match status" value="1"/>
</dbReference>
<dbReference type="SUPFAM" id="SSF81891">
    <property type="entry name" value="Poly A polymerase C-terminal region-like"/>
    <property type="match status" value="1"/>
</dbReference>
<dbReference type="InterPro" id="IPR043519">
    <property type="entry name" value="NT_sf"/>
</dbReference>
<evidence type="ECO:0000256" key="6">
    <source>
        <dbReference type="ARBA" id="ARBA00022741"/>
    </source>
</evidence>
<dbReference type="NCBIfam" id="TIGR00277">
    <property type="entry name" value="HDIG"/>
    <property type="match status" value="1"/>
</dbReference>
<keyword evidence="5" id="KW-0479">Metal-binding</keyword>
<reference evidence="11" key="2">
    <citation type="journal article" date="2011" name="Microb. Ecol.">
        <title>Taxonomic and Functional Metagenomic Profiling of the Microbial Community in the Anoxic Sediment of a Sub-saline Shallow Lake (Laguna de Carrizo, Central Spain).</title>
        <authorList>
            <person name="Ferrer M."/>
            <person name="Guazzaroni M.E."/>
            <person name="Richter M."/>
            <person name="Garcia-Salamanca A."/>
            <person name="Yarza P."/>
            <person name="Suarez-Suarez A."/>
            <person name="Solano J."/>
            <person name="Alcaide M."/>
            <person name="van Dillewijn P."/>
            <person name="Molina-Henares M.A."/>
            <person name="Lopez-Cortes N."/>
            <person name="Al-Ramahi Y."/>
            <person name="Guerrero C."/>
            <person name="Acosta A."/>
            <person name="de Eugenio L.I."/>
            <person name="Martinez V."/>
            <person name="Marques S."/>
            <person name="Rojo F."/>
            <person name="Santero E."/>
            <person name="Genilloud O."/>
            <person name="Perez-Perez J."/>
            <person name="Rossello-Mora R."/>
            <person name="Ramos J.L."/>
        </authorList>
    </citation>
    <scope>NUCLEOTIDE SEQUENCE</scope>
</reference>
<feature type="domain" description="Poly A polymerase head" evidence="8">
    <location>
        <begin position="23"/>
        <end position="148"/>
    </location>
</feature>
<feature type="domain" description="HD" evidence="9">
    <location>
        <begin position="266"/>
        <end position="333"/>
    </location>
</feature>
<dbReference type="AlphaFoldDB" id="D9PHC8"/>
<evidence type="ECO:0000256" key="7">
    <source>
        <dbReference type="ARBA" id="ARBA00022842"/>
    </source>
</evidence>
<accession>D9PHC8</accession>
<feature type="domain" description="tRNA nucleotidyltransferase/poly(A) polymerase RNA and SrmB- binding" evidence="10">
    <location>
        <begin position="175"/>
        <end position="234"/>
    </location>
</feature>
<organism evidence="11">
    <name type="scientific">sediment metagenome</name>
    <dbReference type="NCBI Taxonomy" id="749907"/>
    <lineage>
        <taxon>unclassified sequences</taxon>
        <taxon>metagenomes</taxon>
        <taxon>ecological metagenomes</taxon>
    </lineage>
</organism>
<reference evidence="11" key="1">
    <citation type="submission" date="2010-07" db="EMBL/GenBank/DDBJ databases">
        <authorList>
            <consortium name="CONSOLIDER consortium CSD2007-00005"/>
            <person name="Guazzaroni M.-E."/>
            <person name="Richter M."/>
            <person name="Garcia-Salamanca A."/>
            <person name="Yarza P."/>
            <person name="Ferrer M."/>
        </authorList>
    </citation>
    <scope>NUCLEOTIDE SEQUENCE</scope>
</reference>
<comment type="caution">
    <text evidence="11">The sequence shown here is derived from an EMBL/GenBank/DDBJ whole genome shotgun (WGS) entry which is preliminary data.</text>
</comment>
<dbReference type="EC" id="2.7.7.72" evidence="11"/>
<evidence type="ECO:0000313" key="11">
    <source>
        <dbReference type="EMBL" id="EFK97038.1"/>
    </source>
</evidence>
<evidence type="ECO:0000259" key="10">
    <source>
        <dbReference type="Pfam" id="PF12627"/>
    </source>
</evidence>
<keyword evidence="3" id="KW-0819">tRNA processing</keyword>
<dbReference type="InterPro" id="IPR003607">
    <property type="entry name" value="HD/PDEase_dom"/>
</dbReference>
<dbReference type="Pfam" id="PF01743">
    <property type="entry name" value="PolyA_pol"/>
    <property type="match status" value="1"/>
</dbReference>
<dbReference type="GO" id="GO:0046872">
    <property type="term" value="F:metal ion binding"/>
    <property type="evidence" value="ECO:0007669"/>
    <property type="project" value="UniProtKB-KW"/>
</dbReference>
<dbReference type="Pfam" id="PF01966">
    <property type="entry name" value="HD"/>
    <property type="match status" value="1"/>
</dbReference>
<dbReference type="PANTHER" id="PTHR46173">
    <property type="entry name" value="CCA TRNA NUCLEOTIDYLTRANSFERASE 1, MITOCHONDRIAL"/>
    <property type="match status" value="1"/>
</dbReference>
<feature type="non-terminal residue" evidence="11">
    <location>
        <position position="339"/>
    </location>
</feature>
<gene>
    <name evidence="11" type="primary">cca</name>
    <name evidence="11" type="ORF">LDC_0928</name>
</gene>
<evidence type="ECO:0000259" key="8">
    <source>
        <dbReference type="Pfam" id="PF01743"/>
    </source>
</evidence>
<dbReference type="Pfam" id="PF12627">
    <property type="entry name" value="PolyA_pol_RNAbd"/>
    <property type="match status" value="1"/>
</dbReference>
<dbReference type="GO" id="GO:0000166">
    <property type="term" value="F:nucleotide binding"/>
    <property type="evidence" value="ECO:0007669"/>
    <property type="project" value="UniProtKB-KW"/>
</dbReference>
<dbReference type="GO" id="GO:0008033">
    <property type="term" value="P:tRNA processing"/>
    <property type="evidence" value="ECO:0007669"/>
    <property type="project" value="UniProtKB-KW"/>
</dbReference>
<evidence type="ECO:0000256" key="2">
    <source>
        <dbReference type="ARBA" id="ARBA00022679"/>
    </source>
</evidence>
<sequence>MKFKLPAPVNKVLQTLQQGGFQAFVVGGGVRDLLNDTPVTDWDFTTNATPEQILKLFPDGFYDNVFGTVGVAEKYLGGEDEEVFEITTFRTESGYSDRRRPDKVTWGKTIDEDLKRRDFTINAMALSAKLELVDPFNGQADLKQRLIRAVGIPDTRFNEDALRMMRAIRIASQLGFMIEPQTWAAISRNNALIKEISAERIRDELLKIIGSNFPKDGVGLIFSTGLLEHILPELIATRGVDQAGHHTKDVWNHSLDALAASPSPDPVIRLATLLHDIGKPRVKASREGKEITFYNHEVVGARMVKEIARRLKFSKDDINLLWILVRWHMFAYEPKMTDK</sequence>
<dbReference type="InterPro" id="IPR006674">
    <property type="entry name" value="HD_domain"/>
</dbReference>
<dbReference type="InterPro" id="IPR006675">
    <property type="entry name" value="HDIG_dom"/>
</dbReference>
<proteinExistence type="predicted"/>
<dbReference type="InterPro" id="IPR050264">
    <property type="entry name" value="Bact_CCA-adding_enz_type3_sf"/>
</dbReference>
<keyword evidence="7" id="KW-0460">Magnesium</keyword>
<keyword evidence="2 11" id="KW-0808">Transferase</keyword>
<dbReference type="CDD" id="cd00077">
    <property type="entry name" value="HDc"/>
    <property type="match status" value="1"/>
</dbReference>
<dbReference type="Gene3D" id="3.30.460.10">
    <property type="entry name" value="Beta Polymerase, domain 2"/>
    <property type="match status" value="1"/>
</dbReference>
<dbReference type="InterPro" id="IPR002646">
    <property type="entry name" value="PolA_pol_head_dom"/>
</dbReference>
<evidence type="ECO:0000256" key="1">
    <source>
        <dbReference type="ARBA" id="ARBA00001946"/>
    </source>
</evidence>
<dbReference type="PANTHER" id="PTHR46173:SF1">
    <property type="entry name" value="CCA TRNA NUCLEOTIDYLTRANSFERASE 1, MITOCHONDRIAL"/>
    <property type="match status" value="1"/>
</dbReference>
<dbReference type="Gene3D" id="1.10.3090.10">
    <property type="entry name" value="cca-adding enzyme, domain 2"/>
    <property type="match status" value="1"/>
</dbReference>
<name>D9PHC8_9ZZZZ</name>